<dbReference type="GO" id="GO:0046872">
    <property type="term" value="F:metal ion binding"/>
    <property type="evidence" value="ECO:0007669"/>
    <property type="project" value="InterPro"/>
</dbReference>
<dbReference type="SUPFAM" id="SSF56796">
    <property type="entry name" value="Dehydroquinate synthase-like"/>
    <property type="match status" value="1"/>
</dbReference>
<dbReference type="Proteomes" id="UP000509414">
    <property type="component" value="Chromosome"/>
</dbReference>
<gene>
    <name evidence="7" type="ORF">CINF_1348</name>
</gene>
<dbReference type="FunFam" id="3.40.50.1970:FF:000003">
    <property type="entry name" value="Alcohol dehydrogenase, iron-containing"/>
    <property type="match status" value="1"/>
</dbReference>
<dbReference type="RefSeq" id="WP_179974988.1">
    <property type="nucleotide sequence ID" value="NZ_CP049075.1"/>
</dbReference>
<dbReference type="GO" id="GO:0004022">
    <property type="term" value="F:alcohol dehydrogenase (NAD+) activity"/>
    <property type="evidence" value="ECO:0007669"/>
    <property type="project" value="TreeGrafter"/>
</dbReference>
<evidence type="ECO:0000259" key="5">
    <source>
        <dbReference type="Pfam" id="PF00465"/>
    </source>
</evidence>
<dbReference type="InterPro" id="IPR035873">
    <property type="entry name" value="PhpC"/>
</dbReference>
<proteinExistence type="inferred from homology"/>
<comment type="cofactor">
    <cofactor evidence="1">
        <name>Fe cation</name>
        <dbReference type="ChEBI" id="CHEBI:24875"/>
    </cofactor>
</comment>
<reference evidence="7 8" key="1">
    <citation type="submission" date="2020-02" db="EMBL/GenBank/DDBJ databases">
        <title>Complete genome sequence of the novel Campylobacter species Candidatus Campylobacter infans.</title>
        <authorList>
            <person name="Duim B."/>
            <person name="Zomer A."/>
            <person name="van der Graaf L."/>
            <person name="Wagenaar J."/>
        </authorList>
    </citation>
    <scope>NUCLEOTIDE SEQUENCE [LARGE SCALE GENOMIC DNA]</scope>
    <source>
        <strain evidence="7 8">19S00001</strain>
    </source>
</reference>
<dbReference type="InterPro" id="IPR039697">
    <property type="entry name" value="Alcohol_dehydrogenase_Fe"/>
</dbReference>
<dbReference type="InterPro" id="IPR001670">
    <property type="entry name" value="ADH_Fe/GldA"/>
</dbReference>
<evidence type="ECO:0000256" key="3">
    <source>
        <dbReference type="ARBA" id="ARBA00023002"/>
    </source>
</evidence>
<dbReference type="PANTHER" id="PTHR11496:SF102">
    <property type="entry name" value="ALCOHOL DEHYDROGENASE 4"/>
    <property type="match status" value="1"/>
</dbReference>
<evidence type="ECO:0000256" key="1">
    <source>
        <dbReference type="ARBA" id="ARBA00001962"/>
    </source>
</evidence>
<dbReference type="Pfam" id="PF00465">
    <property type="entry name" value="Fe-ADH"/>
    <property type="match status" value="1"/>
</dbReference>
<protein>
    <submittedName>
        <fullName evidence="7">Phosphonate metabolism-associated iron-containing alcohol dehydrogenase</fullName>
    </submittedName>
</protein>
<dbReference type="PANTHER" id="PTHR11496">
    <property type="entry name" value="ALCOHOL DEHYDROGENASE"/>
    <property type="match status" value="1"/>
</dbReference>
<sequence>MRFNYHNPVKIHFGVKWLEAVENLAQRLKDTKFLLITSQGFSKRGLSAQIQNVLAKQLAGIVDEITPNPQIKHLQSIKAKLCDFDAIIALGGGSVIDSAKFLSVDSVFENDNFTIKSQPKKLFAFATTSGTSSELTHWATVWDNDAFVKHSLNDEILYPQEAIYDPNLTLSLPRQTTIYTALDALSHSFESIWNNNANPISTHYALMAIEIILRDLVELSQNLHSLQLRSNLMLASIYAGLAFSNTQTALAHALSYPLTMRFGTPHGLACSFSLPLLLECLPRKSHAFVLLSPFKPQLLQIFDKLEISILPKDYGLNDEFIDEIFSTLNSRAKNGVFDISLVKAKLKNP</sequence>
<keyword evidence="4" id="KW-0520">NAD</keyword>
<accession>A0A7H9CI99</accession>
<dbReference type="Gene3D" id="1.20.1090.10">
    <property type="entry name" value="Dehydroquinate synthase-like - alpha domain"/>
    <property type="match status" value="1"/>
</dbReference>
<keyword evidence="3" id="KW-0560">Oxidoreductase</keyword>
<dbReference type="Gene3D" id="3.40.50.1970">
    <property type="match status" value="1"/>
</dbReference>
<dbReference type="KEGG" id="cinf:CINF_1348"/>
<evidence type="ECO:0000313" key="8">
    <source>
        <dbReference type="Proteomes" id="UP000509414"/>
    </source>
</evidence>
<dbReference type="EMBL" id="CP049075">
    <property type="protein sequence ID" value="QLI05833.1"/>
    <property type="molecule type" value="Genomic_DNA"/>
</dbReference>
<dbReference type="AlphaFoldDB" id="A0A7H9CI99"/>
<dbReference type="CDD" id="cd08182">
    <property type="entry name" value="HEPD"/>
    <property type="match status" value="1"/>
</dbReference>
<evidence type="ECO:0000256" key="4">
    <source>
        <dbReference type="ARBA" id="ARBA00023027"/>
    </source>
</evidence>
<keyword evidence="8" id="KW-1185">Reference proteome</keyword>
<organism evidence="7 8">
    <name type="scientific">Candidatus Campylobacter infans</name>
    <dbReference type="NCBI Taxonomy" id="2561898"/>
    <lineage>
        <taxon>Bacteria</taxon>
        <taxon>Pseudomonadati</taxon>
        <taxon>Campylobacterota</taxon>
        <taxon>Epsilonproteobacteria</taxon>
        <taxon>Campylobacterales</taxon>
        <taxon>Campylobacteraceae</taxon>
        <taxon>Campylobacter</taxon>
    </lineage>
</organism>
<evidence type="ECO:0000256" key="2">
    <source>
        <dbReference type="ARBA" id="ARBA00007358"/>
    </source>
</evidence>
<feature type="domain" description="Fe-containing alcohol dehydrogenase-like C-terminal" evidence="6">
    <location>
        <begin position="177"/>
        <end position="279"/>
    </location>
</feature>
<dbReference type="InterPro" id="IPR018211">
    <property type="entry name" value="ADH_Fe_CS"/>
</dbReference>
<comment type="similarity">
    <text evidence="2">Belongs to the iron-containing alcohol dehydrogenase family.</text>
</comment>
<name>A0A7H9CI99_9BACT</name>
<feature type="domain" description="Alcohol dehydrogenase iron-type/glycerol dehydrogenase GldA" evidence="5">
    <location>
        <begin position="8"/>
        <end position="166"/>
    </location>
</feature>
<dbReference type="Pfam" id="PF25137">
    <property type="entry name" value="ADH_Fe_C"/>
    <property type="match status" value="1"/>
</dbReference>
<evidence type="ECO:0000259" key="6">
    <source>
        <dbReference type="Pfam" id="PF25137"/>
    </source>
</evidence>
<evidence type="ECO:0000313" key="7">
    <source>
        <dbReference type="EMBL" id="QLI05833.1"/>
    </source>
</evidence>
<dbReference type="InterPro" id="IPR056798">
    <property type="entry name" value="ADH_Fe_C"/>
</dbReference>
<dbReference type="GO" id="GO:0017000">
    <property type="term" value="P:antibiotic biosynthetic process"/>
    <property type="evidence" value="ECO:0007669"/>
    <property type="project" value="InterPro"/>
</dbReference>
<dbReference type="PROSITE" id="PS00913">
    <property type="entry name" value="ADH_IRON_1"/>
    <property type="match status" value="1"/>
</dbReference>